<keyword evidence="2" id="KW-1185">Reference proteome</keyword>
<name>A0A4P7CT73_9BURK</name>
<evidence type="ECO:0000313" key="1">
    <source>
        <dbReference type="EMBL" id="QBQ98327.1"/>
    </source>
</evidence>
<dbReference type="SUPFAM" id="SSF46785">
    <property type="entry name" value="Winged helix' DNA-binding domain"/>
    <property type="match status" value="1"/>
</dbReference>
<dbReference type="EMBL" id="CP038148">
    <property type="protein sequence ID" value="QBQ98327.1"/>
    <property type="molecule type" value="Genomic_DNA"/>
</dbReference>
<dbReference type="KEGG" id="ppai:E1956_14880"/>
<protein>
    <submittedName>
        <fullName evidence="1">DUF2513 domain-containing protein</fullName>
    </submittedName>
</protein>
<dbReference type="OrthoDB" id="8967063at2"/>
<proteinExistence type="predicted"/>
<organism evidence="1 2">
    <name type="scientific">Paraburkholderia pallida</name>
    <dbReference type="NCBI Taxonomy" id="2547399"/>
    <lineage>
        <taxon>Bacteria</taxon>
        <taxon>Pseudomonadati</taxon>
        <taxon>Pseudomonadota</taxon>
        <taxon>Betaproteobacteria</taxon>
        <taxon>Burkholderiales</taxon>
        <taxon>Burkholderiaceae</taxon>
        <taxon>Paraburkholderia</taxon>
    </lineage>
</organism>
<sequence>MKRDNDLILDILKLLEQHNNGAMPRYDIIETLGKDNYTQRDAIIHHLSIMYDRGFVAVEHDGLRLTWDGHDAVEKAQRA</sequence>
<dbReference type="RefSeq" id="WP_134750029.1">
    <property type="nucleotide sequence ID" value="NZ_CP038148.1"/>
</dbReference>
<accession>A0A4P7CT73</accession>
<evidence type="ECO:0000313" key="2">
    <source>
        <dbReference type="Proteomes" id="UP000295727"/>
    </source>
</evidence>
<dbReference type="InterPro" id="IPR036390">
    <property type="entry name" value="WH_DNA-bd_sf"/>
</dbReference>
<reference evidence="1 2" key="1">
    <citation type="submission" date="2019-03" db="EMBL/GenBank/DDBJ databases">
        <title>Paraburkholderia sp. 7MH5, isolated from subtropical forest soil.</title>
        <authorList>
            <person name="Gao Z.-H."/>
            <person name="Qiu L.-H."/>
        </authorList>
    </citation>
    <scope>NUCLEOTIDE SEQUENCE [LARGE SCALE GENOMIC DNA]</scope>
    <source>
        <strain evidence="1 2">7MH5</strain>
    </source>
</reference>
<dbReference type="AlphaFoldDB" id="A0A4P7CT73"/>
<dbReference type="Proteomes" id="UP000295727">
    <property type="component" value="Chromosome 1"/>
</dbReference>
<gene>
    <name evidence="1" type="ORF">E1956_14880</name>
</gene>